<keyword evidence="2" id="KW-0812">Transmembrane</keyword>
<evidence type="ECO:0000256" key="1">
    <source>
        <dbReference type="SAM" id="MobiDB-lite"/>
    </source>
</evidence>
<sequence length="274" mass="29971">MLRQRENPDSFKAGVLSITVHAILLGALLVSFNWKTTHPVSIAEVELWDSLPAVNVPKPEVTPPVPVVKEPPKPEAKLEPKPEPVVEPKLEPKPEPEIAIKHEAPKKPIKKEPIKEPPKEPVKPVKKTDQLAELQKQLLQEPVEKPKKPPVNDALKKLQQESLSDSGTSAEPKVSAAKAGVVDEFKAKIQTKIRNNVNKSLCGDGNPEVKFEIALLPTGELGAAPKLTKSSGIAGCDDAVERAIRASEPLPLPEDKTLFPQFRTLKLTFHPSKD</sequence>
<reference evidence="3 4" key="1">
    <citation type="submission" date="2018-02" db="EMBL/GenBank/DDBJ databases">
        <title>A novel lanthanide dependent methylotroph, Methylotenera sp. La3113.</title>
        <authorList>
            <person name="Lv H."/>
            <person name="Tani A."/>
        </authorList>
    </citation>
    <scope>NUCLEOTIDE SEQUENCE [LARGE SCALE GENOMIC DNA]</scope>
    <source>
        <strain evidence="3 4">La3113</strain>
    </source>
</reference>
<organism evidence="3 4">
    <name type="scientific">Methylotenera oryzisoli</name>
    <dbReference type="NCBI Taxonomy" id="2080758"/>
    <lineage>
        <taxon>Bacteria</taxon>
        <taxon>Pseudomonadati</taxon>
        <taxon>Pseudomonadota</taxon>
        <taxon>Betaproteobacteria</taxon>
        <taxon>Nitrosomonadales</taxon>
        <taxon>Methylophilaceae</taxon>
        <taxon>Methylotenera</taxon>
    </lineage>
</organism>
<keyword evidence="4" id="KW-1185">Reference proteome</keyword>
<evidence type="ECO:0000313" key="3">
    <source>
        <dbReference type="EMBL" id="TFW70071.1"/>
    </source>
</evidence>
<dbReference type="Proteomes" id="UP000297706">
    <property type="component" value="Unassembled WGS sequence"/>
</dbReference>
<dbReference type="Gene3D" id="3.30.1150.10">
    <property type="match status" value="1"/>
</dbReference>
<evidence type="ECO:0000256" key="2">
    <source>
        <dbReference type="SAM" id="Phobius"/>
    </source>
</evidence>
<accession>A0A4Y9VP61</accession>
<feature type="transmembrane region" description="Helical" evidence="2">
    <location>
        <begin position="12"/>
        <end position="34"/>
    </location>
</feature>
<keyword evidence="2" id="KW-0472">Membrane</keyword>
<feature type="compositionally biased region" description="Polar residues" evidence="1">
    <location>
        <begin position="160"/>
        <end position="169"/>
    </location>
</feature>
<dbReference type="OrthoDB" id="5298892at2"/>
<comment type="caution">
    <text evidence="3">The sequence shown here is derived from an EMBL/GenBank/DDBJ whole genome shotgun (WGS) entry which is preliminary data.</text>
</comment>
<dbReference type="RefSeq" id="WP_135278715.1">
    <property type="nucleotide sequence ID" value="NZ_PQVH01000014.1"/>
</dbReference>
<gene>
    <name evidence="3" type="ORF">C3Y98_11430</name>
</gene>
<dbReference type="EMBL" id="PQVH01000014">
    <property type="protein sequence ID" value="TFW70071.1"/>
    <property type="molecule type" value="Genomic_DNA"/>
</dbReference>
<evidence type="ECO:0000313" key="4">
    <source>
        <dbReference type="Proteomes" id="UP000297706"/>
    </source>
</evidence>
<dbReference type="AlphaFoldDB" id="A0A4Y9VP61"/>
<name>A0A4Y9VP61_9PROT</name>
<protein>
    <submittedName>
        <fullName evidence="3">Cell envelope biogenesis protein TolA</fullName>
    </submittedName>
</protein>
<proteinExistence type="predicted"/>
<feature type="compositionally biased region" description="Low complexity" evidence="1">
    <location>
        <begin position="131"/>
        <end position="141"/>
    </location>
</feature>
<dbReference type="Pfam" id="PF13103">
    <property type="entry name" value="TonB_2"/>
    <property type="match status" value="1"/>
</dbReference>
<dbReference type="SUPFAM" id="SSF74653">
    <property type="entry name" value="TolA/TonB C-terminal domain"/>
    <property type="match status" value="1"/>
</dbReference>
<feature type="compositionally biased region" description="Basic and acidic residues" evidence="1">
    <location>
        <begin position="70"/>
        <end position="130"/>
    </location>
</feature>
<keyword evidence="2" id="KW-1133">Transmembrane helix</keyword>
<feature type="region of interest" description="Disordered" evidence="1">
    <location>
        <begin position="54"/>
        <end position="177"/>
    </location>
</feature>